<sequence length="109" mass="12547">MVFTAGSALLDAVVLSVVSLEGTYGYKITQDVRKIMDVSESTLYPVLRRLQKDGYLETYDMEFQGRNRRYYKITSNGMILLDKYRSEWVLFRNGVDEILMGVSSGKEEK</sequence>
<dbReference type="InterPro" id="IPR036390">
    <property type="entry name" value="WH_DNA-bd_sf"/>
</dbReference>
<dbReference type="PANTHER" id="PTHR33169:SF24">
    <property type="entry name" value="TRANSCRIPTIONAL REGULATOR, PADR FAMILY"/>
    <property type="match status" value="1"/>
</dbReference>
<proteinExistence type="predicted"/>
<reference evidence="2 3" key="1">
    <citation type="submission" date="2016-10" db="EMBL/GenBank/DDBJ databases">
        <authorList>
            <person name="de Groot N.N."/>
        </authorList>
    </citation>
    <scope>NUCLEOTIDE SEQUENCE [LARGE SCALE GENOMIC DNA]</scope>
    <source>
        <strain evidence="2 3">B25</strain>
    </source>
</reference>
<dbReference type="Proteomes" id="UP000182360">
    <property type="component" value="Unassembled WGS sequence"/>
</dbReference>
<dbReference type="eggNOG" id="COG1695">
    <property type="taxonomic scope" value="Bacteria"/>
</dbReference>
<dbReference type="Gene3D" id="1.10.10.10">
    <property type="entry name" value="Winged helix-like DNA-binding domain superfamily/Winged helix DNA-binding domain"/>
    <property type="match status" value="1"/>
</dbReference>
<dbReference type="RefSeq" id="WP_074639813.1">
    <property type="nucleotide sequence ID" value="NZ_AP025286.1"/>
</dbReference>
<dbReference type="InterPro" id="IPR052509">
    <property type="entry name" value="Metal_resp_DNA-bind_regulator"/>
</dbReference>
<protein>
    <submittedName>
        <fullName evidence="2">Transcriptional regulator, PadR family</fullName>
    </submittedName>
</protein>
<keyword evidence="3" id="KW-1185">Reference proteome</keyword>
<dbReference type="SUPFAM" id="SSF46785">
    <property type="entry name" value="Winged helix' DNA-binding domain"/>
    <property type="match status" value="1"/>
</dbReference>
<dbReference type="PANTHER" id="PTHR33169">
    <property type="entry name" value="PADR-FAMILY TRANSCRIPTIONAL REGULATOR"/>
    <property type="match status" value="1"/>
</dbReference>
<organism evidence="2 3">
    <name type="scientific">Treponema bryantii</name>
    <dbReference type="NCBI Taxonomy" id="163"/>
    <lineage>
        <taxon>Bacteria</taxon>
        <taxon>Pseudomonadati</taxon>
        <taxon>Spirochaetota</taxon>
        <taxon>Spirochaetia</taxon>
        <taxon>Spirochaetales</taxon>
        <taxon>Treponemataceae</taxon>
        <taxon>Treponema</taxon>
    </lineage>
</organism>
<dbReference type="InterPro" id="IPR005149">
    <property type="entry name" value="Tscrpt_reg_PadR_N"/>
</dbReference>
<feature type="domain" description="Transcription regulator PadR N-terminal" evidence="1">
    <location>
        <begin position="14"/>
        <end position="81"/>
    </location>
</feature>
<dbReference type="EMBL" id="FOFU01000001">
    <property type="protein sequence ID" value="SEP65241.1"/>
    <property type="molecule type" value="Genomic_DNA"/>
</dbReference>
<dbReference type="Pfam" id="PF03551">
    <property type="entry name" value="PadR"/>
    <property type="match status" value="1"/>
</dbReference>
<evidence type="ECO:0000313" key="3">
    <source>
        <dbReference type="Proteomes" id="UP000182360"/>
    </source>
</evidence>
<dbReference type="InterPro" id="IPR036388">
    <property type="entry name" value="WH-like_DNA-bd_sf"/>
</dbReference>
<name>A0A1H8ZLU5_9SPIR</name>
<accession>A0A1H8ZLU5</accession>
<dbReference type="AlphaFoldDB" id="A0A1H8ZLU5"/>
<dbReference type="OrthoDB" id="9791785at2"/>
<evidence type="ECO:0000259" key="1">
    <source>
        <dbReference type="Pfam" id="PF03551"/>
    </source>
</evidence>
<evidence type="ECO:0000313" key="2">
    <source>
        <dbReference type="EMBL" id="SEP65241.1"/>
    </source>
</evidence>
<gene>
    <name evidence="2" type="ORF">SAMN04487977_10116</name>
</gene>
<dbReference type="STRING" id="163.SAMN04487775_108178"/>